<evidence type="ECO:0000256" key="3">
    <source>
        <dbReference type="ARBA" id="ARBA00022679"/>
    </source>
</evidence>
<dbReference type="PANTHER" id="PTHR43378:SF2">
    <property type="entry name" value="UDP-3-O-ACYLGLUCOSAMINE N-ACYLTRANSFERASE 1, MITOCHONDRIAL-RELATED"/>
    <property type="match status" value="1"/>
</dbReference>
<dbReference type="GO" id="GO:0016020">
    <property type="term" value="C:membrane"/>
    <property type="evidence" value="ECO:0007669"/>
    <property type="project" value="GOC"/>
</dbReference>
<comment type="function">
    <text evidence="7">Catalyzes the N-acylation of UDP-3-O-acylglucosamine using 3-hydroxyacyl-ACP as the acyl donor. Is involved in the biosynthesis of lipid A, a phosphorylated glycolipid that anchors the lipopolysaccharide to the outer membrane of the cell.</text>
</comment>
<dbReference type="RefSeq" id="WP_013514345.1">
    <property type="nucleotide sequence ID" value="NC_014844.1"/>
</dbReference>
<organism evidence="9 10">
    <name type="scientific">Pseudodesulfovibrio aespoeensis (strain ATCC 700646 / DSM 10631 / Aspo-2)</name>
    <name type="common">Desulfovibrio aespoeensis</name>
    <dbReference type="NCBI Taxonomy" id="643562"/>
    <lineage>
        <taxon>Bacteria</taxon>
        <taxon>Pseudomonadati</taxon>
        <taxon>Thermodesulfobacteriota</taxon>
        <taxon>Desulfovibrionia</taxon>
        <taxon>Desulfovibrionales</taxon>
        <taxon>Desulfovibrionaceae</taxon>
    </lineage>
</organism>
<dbReference type="NCBIfam" id="TIGR01853">
    <property type="entry name" value="lipid_A_lpxD"/>
    <property type="match status" value="1"/>
</dbReference>
<comment type="pathway">
    <text evidence="7">Bacterial outer membrane biogenesis; LPS lipid A biosynthesis.</text>
</comment>
<dbReference type="CDD" id="cd03352">
    <property type="entry name" value="LbH_LpxD"/>
    <property type="match status" value="1"/>
</dbReference>
<evidence type="ECO:0000256" key="1">
    <source>
        <dbReference type="ARBA" id="ARBA00022516"/>
    </source>
</evidence>
<dbReference type="eggNOG" id="COG1044">
    <property type="taxonomic scope" value="Bacteria"/>
</dbReference>
<keyword evidence="3 7" id="KW-0808">Transferase</keyword>
<feature type="active site" description="Proton acceptor" evidence="7">
    <location>
        <position position="236"/>
    </location>
</feature>
<evidence type="ECO:0000256" key="2">
    <source>
        <dbReference type="ARBA" id="ARBA00022556"/>
    </source>
</evidence>
<comment type="subunit">
    <text evidence="7">Homotrimer.</text>
</comment>
<dbReference type="NCBIfam" id="NF002060">
    <property type="entry name" value="PRK00892.1"/>
    <property type="match status" value="1"/>
</dbReference>
<gene>
    <name evidence="7" type="primary">lpxD</name>
    <name evidence="9" type="ordered locus">Daes_1401</name>
</gene>
<dbReference type="OrthoDB" id="9784739at2"/>
<dbReference type="SUPFAM" id="SSF51161">
    <property type="entry name" value="Trimeric LpxA-like enzymes"/>
    <property type="match status" value="1"/>
</dbReference>
<dbReference type="Pfam" id="PF04613">
    <property type="entry name" value="LpxD"/>
    <property type="match status" value="1"/>
</dbReference>
<keyword evidence="1 7" id="KW-0444">Lipid biosynthesis</keyword>
<keyword evidence="2 7" id="KW-0441">Lipid A biosynthesis</keyword>
<dbReference type="EMBL" id="CP002431">
    <property type="protein sequence ID" value="ADU62415.1"/>
    <property type="molecule type" value="Genomic_DNA"/>
</dbReference>
<proteinExistence type="inferred from homology"/>
<comment type="catalytic activity">
    <reaction evidence="7">
        <text>a UDP-3-O-[(3R)-3-hydroxyacyl]-alpha-D-glucosamine + a (3R)-hydroxyacyl-[ACP] = a UDP-2-N,3-O-bis[(3R)-3-hydroxyacyl]-alpha-D-glucosamine + holo-[ACP] + H(+)</text>
        <dbReference type="Rhea" id="RHEA:53836"/>
        <dbReference type="Rhea" id="RHEA-COMP:9685"/>
        <dbReference type="Rhea" id="RHEA-COMP:9945"/>
        <dbReference type="ChEBI" id="CHEBI:15378"/>
        <dbReference type="ChEBI" id="CHEBI:64479"/>
        <dbReference type="ChEBI" id="CHEBI:78827"/>
        <dbReference type="ChEBI" id="CHEBI:137740"/>
        <dbReference type="ChEBI" id="CHEBI:137748"/>
        <dbReference type="EC" id="2.3.1.191"/>
    </reaction>
</comment>
<protein>
    <recommendedName>
        <fullName evidence="7">UDP-3-O-acylglucosamine N-acyltransferase</fullName>
        <ecNumber evidence="7">2.3.1.191</ecNumber>
    </recommendedName>
</protein>
<keyword evidence="6 7" id="KW-0012">Acyltransferase</keyword>
<keyword evidence="5 7" id="KW-0443">Lipid metabolism</keyword>
<dbReference type="InterPro" id="IPR011004">
    <property type="entry name" value="Trimer_LpxA-like_sf"/>
</dbReference>
<evidence type="ECO:0000256" key="6">
    <source>
        <dbReference type="ARBA" id="ARBA00023315"/>
    </source>
</evidence>
<evidence type="ECO:0000313" key="9">
    <source>
        <dbReference type="EMBL" id="ADU62415.1"/>
    </source>
</evidence>
<dbReference type="Pfam" id="PF00132">
    <property type="entry name" value="Hexapep"/>
    <property type="match status" value="2"/>
</dbReference>
<dbReference type="STRING" id="643562.Daes_1401"/>
<evidence type="ECO:0000256" key="4">
    <source>
        <dbReference type="ARBA" id="ARBA00022737"/>
    </source>
</evidence>
<evidence type="ECO:0000256" key="7">
    <source>
        <dbReference type="HAMAP-Rule" id="MF_00523"/>
    </source>
</evidence>
<dbReference type="InterPro" id="IPR001451">
    <property type="entry name" value="Hexapep"/>
</dbReference>
<accession>E6VVX0</accession>
<dbReference type="GO" id="GO:0103118">
    <property type="term" value="F:UDP-3-O-[(3R)-3-hydroxyacyl]-glucosamine N-acyltransferase activity"/>
    <property type="evidence" value="ECO:0007669"/>
    <property type="project" value="UniProtKB-EC"/>
</dbReference>
<dbReference type="HAMAP" id="MF_00523">
    <property type="entry name" value="LpxD"/>
    <property type="match status" value="1"/>
</dbReference>
<evidence type="ECO:0000259" key="8">
    <source>
        <dbReference type="Pfam" id="PF04613"/>
    </source>
</evidence>
<reference evidence="10" key="1">
    <citation type="submission" date="2010-12" db="EMBL/GenBank/DDBJ databases">
        <title>Complete sequence of Desulfovibrio aespoeensis Aspo-2.</title>
        <authorList>
            <consortium name="US DOE Joint Genome Institute"/>
            <person name="Lucas S."/>
            <person name="Copeland A."/>
            <person name="Lapidus A."/>
            <person name="Cheng J.-F."/>
            <person name="Goodwin L."/>
            <person name="Pitluck S."/>
            <person name="Chertkov O."/>
            <person name="Misra M."/>
            <person name="Detter J.C."/>
            <person name="Han C."/>
            <person name="Tapia R."/>
            <person name="Land M."/>
            <person name="Hauser L."/>
            <person name="Kyrpides N."/>
            <person name="Ivanova N."/>
            <person name="Ovchinnikova G."/>
            <person name="Pedersen K."/>
            <person name="Jagevall S."/>
            <person name="Hazen T."/>
            <person name="Woyke T."/>
        </authorList>
    </citation>
    <scope>NUCLEOTIDE SEQUENCE [LARGE SCALE GENOMIC DNA]</scope>
    <source>
        <strain evidence="10">ATCC 700646 / DSM 10631 / Aspo-2</strain>
    </source>
</reference>
<name>E6VVX0_PSEA9</name>
<keyword evidence="10" id="KW-1185">Reference proteome</keyword>
<feature type="domain" description="UDP-3-O-[3-hydroxymyristoyl] glucosamine N-acyltransferase non-repeat region" evidence="8">
    <location>
        <begin position="20"/>
        <end position="85"/>
    </location>
</feature>
<dbReference type="GO" id="GO:0009245">
    <property type="term" value="P:lipid A biosynthetic process"/>
    <property type="evidence" value="ECO:0007669"/>
    <property type="project" value="UniProtKB-UniRule"/>
</dbReference>
<dbReference type="AlphaFoldDB" id="E6VVX0"/>
<reference evidence="9 10" key="2">
    <citation type="journal article" date="2014" name="Genome Announc.">
        <title>Complete Genome Sequence of the Subsurface, Mesophilic Sulfate-Reducing Bacterium Desulfovibrio aespoeensis Aspo-2.</title>
        <authorList>
            <person name="Pedersen K."/>
            <person name="Bengtsson A."/>
            <person name="Edlund J."/>
            <person name="Rabe L."/>
            <person name="Hazen T."/>
            <person name="Chakraborty R."/>
            <person name="Goodwin L."/>
            <person name="Shapiro N."/>
        </authorList>
    </citation>
    <scope>NUCLEOTIDE SEQUENCE [LARGE SCALE GENOMIC DNA]</scope>
    <source>
        <strain evidence="10">ATCC 700646 / DSM 10631 / Aspo-2</strain>
    </source>
</reference>
<dbReference type="InterPro" id="IPR007691">
    <property type="entry name" value="LpxD"/>
</dbReference>
<dbReference type="GO" id="GO:0016410">
    <property type="term" value="F:N-acyltransferase activity"/>
    <property type="evidence" value="ECO:0007669"/>
    <property type="project" value="InterPro"/>
</dbReference>
<evidence type="ECO:0000313" key="10">
    <source>
        <dbReference type="Proteomes" id="UP000002191"/>
    </source>
</evidence>
<dbReference type="UniPathway" id="UPA00973"/>
<dbReference type="HOGENOM" id="CLU_049865_0_0_7"/>
<sequence>MKIKLSALAEKLGLDHTGDDMEISGVNTLEKAGPEDLSFLVNPKYAQLLDTTRAGCVLTSGPYADRVGRALVSSNVYMDLAKVVNIFAKPQGCLQGVSELAYVHPEARVDDTATVYPFAFIGARAVVGARSVVFPGCYVGEDSAIGADCLLYPNAVVMGSVTIGDKVILQPGAVLGGDGFGFAQTPFGHMKIPQIGTVIVEESVEIGSNTAIDRAALDTTRIGRGTKIDNLVQIGHNVQVGEHCLIIGQVGIGGSTKVGNNVVLAGQVGVADNAEIGDGAMIAAQSGLAGKIEPGSRLAGTPVMPAGTFLKAAGSCMPRLPELFRRVKALEKELNAVKAAANGGNDDE</sequence>
<evidence type="ECO:0000256" key="5">
    <source>
        <dbReference type="ARBA" id="ARBA00023098"/>
    </source>
</evidence>
<dbReference type="KEGG" id="das:Daes_1401"/>
<dbReference type="Gene3D" id="2.160.10.10">
    <property type="entry name" value="Hexapeptide repeat proteins"/>
    <property type="match status" value="1"/>
</dbReference>
<dbReference type="Gene3D" id="3.40.1390.10">
    <property type="entry name" value="MurE/MurF, N-terminal domain"/>
    <property type="match status" value="1"/>
</dbReference>
<dbReference type="InterPro" id="IPR020573">
    <property type="entry name" value="UDP_GlcNAc_AcTrfase_non-rep"/>
</dbReference>
<comment type="similarity">
    <text evidence="7">Belongs to the transferase hexapeptide repeat family. LpxD subfamily.</text>
</comment>
<dbReference type="PANTHER" id="PTHR43378">
    <property type="entry name" value="UDP-3-O-ACYLGLUCOSAMINE N-ACYLTRANSFERASE"/>
    <property type="match status" value="1"/>
</dbReference>
<dbReference type="Proteomes" id="UP000002191">
    <property type="component" value="Chromosome"/>
</dbReference>
<dbReference type="EC" id="2.3.1.191" evidence="7"/>
<keyword evidence="4 7" id="KW-0677">Repeat</keyword>